<evidence type="ECO:0000313" key="2">
    <source>
        <dbReference type="EMBL" id="RNL65099.1"/>
    </source>
</evidence>
<name>A0A3N0CP48_9ACTN</name>
<feature type="domain" description="DUF4439" evidence="1">
    <location>
        <begin position="6"/>
        <end position="139"/>
    </location>
</feature>
<dbReference type="EMBL" id="RJSE01000003">
    <property type="protein sequence ID" value="RNL65099.1"/>
    <property type="molecule type" value="Genomic_DNA"/>
</dbReference>
<accession>A0A3N0CP48</accession>
<dbReference type="CDD" id="cd00657">
    <property type="entry name" value="Ferritin_like"/>
    <property type="match status" value="1"/>
</dbReference>
<evidence type="ECO:0000313" key="3">
    <source>
        <dbReference type="Proteomes" id="UP000267128"/>
    </source>
</evidence>
<dbReference type="RefSeq" id="WP_123226202.1">
    <property type="nucleotide sequence ID" value="NZ_RJSE01000003.1"/>
</dbReference>
<reference evidence="2 3" key="1">
    <citation type="submission" date="2018-11" db="EMBL/GenBank/DDBJ databases">
        <authorList>
            <person name="Li F."/>
        </authorList>
    </citation>
    <scope>NUCLEOTIDE SEQUENCE [LARGE SCALE GENOMIC DNA]</scope>
    <source>
        <strain evidence="2 3">Gsoil 097</strain>
    </source>
</reference>
<gene>
    <name evidence="2" type="ORF">EFK50_03765</name>
</gene>
<dbReference type="AlphaFoldDB" id="A0A3N0CP48"/>
<dbReference type="InterPro" id="IPR029447">
    <property type="entry name" value="DUF4439"/>
</dbReference>
<evidence type="ECO:0000259" key="1">
    <source>
        <dbReference type="Pfam" id="PF14530"/>
    </source>
</evidence>
<dbReference type="Gene3D" id="1.20.1260.10">
    <property type="match status" value="1"/>
</dbReference>
<organism evidence="2 3">
    <name type="scientific">Nocardioides marmoriginsengisoli</name>
    <dbReference type="NCBI Taxonomy" id="661483"/>
    <lineage>
        <taxon>Bacteria</taxon>
        <taxon>Bacillati</taxon>
        <taxon>Actinomycetota</taxon>
        <taxon>Actinomycetes</taxon>
        <taxon>Propionibacteriales</taxon>
        <taxon>Nocardioidaceae</taxon>
        <taxon>Nocardioides</taxon>
    </lineage>
</organism>
<comment type="caution">
    <text evidence="2">The sequence shown here is derived from an EMBL/GenBank/DDBJ whole genome shotgun (WGS) entry which is preliminary data.</text>
</comment>
<keyword evidence="3" id="KW-1185">Reference proteome</keyword>
<dbReference type="InterPro" id="IPR012347">
    <property type="entry name" value="Ferritin-like"/>
</dbReference>
<dbReference type="Pfam" id="PF14530">
    <property type="entry name" value="DUF4439"/>
    <property type="match status" value="1"/>
</dbReference>
<dbReference type="Proteomes" id="UP000267128">
    <property type="component" value="Unassembled WGS sequence"/>
</dbReference>
<sequence length="140" mass="14913">MTPLEALQATLAAEHAAVYLTGVLGAQASQSRQPVLYAALTSAYRAHRRNRDHLTVAITTAGGVPVAAAVAYELPPAMSNASELNDAALQLERRIAETYGQLVENTAGAERRWALVALTESATRYLEFRGTPEMFPGSAS</sequence>
<proteinExistence type="predicted"/>
<dbReference type="OrthoDB" id="5195580at2"/>
<dbReference type="InterPro" id="IPR009078">
    <property type="entry name" value="Ferritin-like_SF"/>
</dbReference>
<protein>
    <submittedName>
        <fullName evidence="2">DUF4439 domain-containing protein</fullName>
    </submittedName>
</protein>
<dbReference type="SUPFAM" id="SSF47240">
    <property type="entry name" value="Ferritin-like"/>
    <property type="match status" value="1"/>
</dbReference>